<dbReference type="InterPro" id="IPR035069">
    <property type="entry name" value="TTHA1013/TTHA0281-like"/>
</dbReference>
<dbReference type="Gene3D" id="3.30.160.250">
    <property type="match status" value="1"/>
</dbReference>
<proteinExistence type="predicted"/>
<reference evidence="1 2" key="1">
    <citation type="submission" date="2017-09" db="EMBL/GenBank/DDBJ databases">
        <title>Depth-based differentiation of microbial function through sediment-hosted aquifers and enrichment of novel symbionts in the deep terrestrial subsurface.</title>
        <authorList>
            <person name="Probst A.J."/>
            <person name="Ladd B."/>
            <person name="Jarett J.K."/>
            <person name="Geller-Mcgrath D.E."/>
            <person name="Sieber C.M."/>
            <person name="Emerson J.B."/>
            <person name="Anantharaman K."/>
            <person name="Thomas B.C."/>
            <person name="Malmstrom R."/>
            <person name="Stieglmeier M."/>
            <person name="Klingl A."/>
            <person name="Woyke T."/>
            <person name="Ryan C.M."/>
            <person name="Banfield J.F."/>
        </authorList>
    </citation>
    <scope>NUCLEOTIDE SEQUENCE [LARGE SCALE GENOMIC DNA]</scope>
    <source>
        <strain evidence="1">CG11_big_fil_rev_8_21_14_0_20_40_15</strain>
    </source>
</reference>
<organism evidence="1 2">
    <name type="scientific">Candidatus Portnoybacteria bacterium CG11_big_fil_rev_8_21_14_0_20_40_15</name>
    <dbReference type="NCBI Taxonomy" id="1974817"/>
    <lineage>
        <taxon>Bacteria</taxon>
        <taxon>Candidatus Portnoyibacteriota</taxon>
    </lineage>
</organism>
<comment type="caution">
    <text evidence="1">The sequence shown here is derived from an EMBL/GenBank/DDBJ whole genome shotgun (WGS) entry which is preliminary data.</text>
</comment>
<sequence>MAKTINLKNVVWKEGKYYVAQCLNVDVSSFGKTKKEALANLDEALGLYFEDAKNPRILKVEKPQLTKASLCCA</sequence>
<gene>
    <name evidence="1" type="ORF">COV84_00940</name>
</gene>
<evidence type="ECO:0000313" key="2">
    <source>
        <dbReference type="Proteomes" id="UP000229317"/>
    </source>
</evidence>
<dbReference type="EMBL" id="PCVO01000014">
    <property type="protein sequence ID" value="PIQ75502.1"/>
    <property type="molecule type" value="Genomic_DNA"/>
</dbReference>
<protein>
    <submittedName>
        <fullName evidence="1">HicB family protein</fullName>
    </submittedName>
</protein>
<dbReference type="Proteomes" id="UP000229317">
    <property type="component" value="Unassembled WGS sequence"/>
</dbReference>
<dbReference type="SUPFAM" id="SSF143100">
    <property type="entry name" value="TTHA1013/TTHA0281-like"/>
    <property type="match status" value="1"/>
</dbReference>
<dbReference type="AlphaFoldDB" id="A0A2H0KTM6"/>
<evidence type="ECO:0000313" key="1">
    <source>
        <dbReference type="EMBL" id="PIQ75502.1"/>
    </source>
</evidence>
<accession>A0A2H0KTM6</accession>
<name>A0A2H0KTM6_9BACT</name>